<feature type="domain" description="CPAF-like PDZ" evidence="2">
    <location>
        <begin position="149"/>
        <end position="265"/>
    </location>
</feature>
<dbReference type="Proteomes" id="UP000503462">
    <property type="component" value="Chromosome 5"/>
</dbReference>
<dbReference type="PANTHER" id="PTHR37049:SF5">
    <property type="entry name" value="TAIL SPECIFIC PROTEASE DOMAIN-CONTAINING PROTEIN"/>
    <property type="match status" value="1"/>
</dbReference>
<gene>
    <name evidence="3" type="ORF">AMS68_007663</name>
</gene>
<dbReference type="OrthoDB" id="27214at2759"/>
<feature type="signal peptide" evidence="1">
    <location>
        <begin position="1"/>
        <end position="19"/>
    </location>
</feature>
<evidence type="ECO:0000313" key="3">
    <source>
        <dbReference type="EMBL" id="QIX02146.1"/>
    </source>
</evidence>
<organism evidence="3 4">
    <name type="scientific">Peltaster fructicola</name>
    <dbReference type="NCBI Taxonomy" id="286661"/>
    <lineage>
        <taxon>Eukaryota</taxon>
        <taxon>Fungi</taxon>
        <taxon>Dikarya</taxon>
        <taxon>Ascomycota</taxon>
        <taxon>Pezizomycotina</taxon>
        <taxon>Dothideomycetes</taxon>
        <taxon>Dothideomycetes incertae sedis</taxon>
        <taxon>Peltaster</taxon>
    </lineage>
</organism>
<accession>A0A6H0Y5A6</accession>
<dbReference type="AlphaFoldDB" id="A0A6H0Y5A6"/>
<evidence type="ECO:0000313" key="4">
    <source>
        <dbReference type="Proteomes" id="UP000503462"/>
    </source>
</evidence>
<dbReference type="SUPFAM" id="SSF52096">
    <property type="entry name" value="ClpP/crotonase"/>
    <property type="match status" value="1"/>
</dbReference>
<dbReference type="PANTHER" id="PTHR37049">
    <property type="entry name" value="PEPTIDASE S41 FAMILY PROTEIN"/>
    <property type="match status" value="1"/>
</dbReference>
<dbReference type="EMBL" id="CP051143">
    <property type="protein sequence ID" value="QIX02146.1"/>
    <property type="molecule type" value="Genomic_DNA"/>
</dbReference>
<dbReference type="Gene3D" id="3.90.226.10">
    <property type="entry name" value="2-enoyl-CoA Hydratase, Chain A, domain 1"/>
    <property type="match status" value="1"/>
</dbReference>
<dbReference type="InterPro" id="IPR029045">
    <property type="entry name" value="ClpP/crotonase-like_dom_sf"/>
</dbReference>
<protein>
    <recommendedName>
        <fullName evidence="2">CPAF-like PDZ domain-containing protein</fullName>
    </recommendedName>
</protein>
<dbReference type="GO" id="GO:0006508">
    <property type="term" value="P:proteolysis"/>
    <property type="evidence" value="ECO:0007669"/>
    <property type="project" value="InterPro"/>
</dbReference>
<name>A0A6H0Y5A6_9PEZI</name>
<sequence length="822" mass="90180">MARDIVGTLVSLFFAVVVAQYNDDPPTPLSHACGFVIDASLEGYSWFLASDIIACLTSVPFNSAVGTRFVRYYNQTLQFQSDSAFVKNPPKGYQQPPFDIFASLQTIQNRIDSGFYHNQYAFEVDLQKISLHIHDSHVVVESGILSQFSFSIPYYLIAASKDGKSLPEVYVYNETTSAVQGPAIDTIDDKPAVQWLTEYAAAQSFGMLEPNADWNQIMVSPSQLIIGSLNPLTGGGEFYEGESLQIKYKDGSSEEWSWLAYYQSPGWTGPLTTGGDFYNFFVLGLPPANYDETYDAWHKAHPKNNTTPSIINLSQPGKCPATTSWHSVNSAYPANSIMHEACLGLYTPGSLTGYYYNDIATAVLSIPTFEGYDVETFVQAVVDFTNNATKASKVIIDLQSCSGGQVDLAFFVFNHFFPNDSPFAGSRIRDHPLANELGLTLSNYFQTLRPDDDAYDTLDGDEWVVTNRINAQTGHNFTSWQDFYGPVTANGDIFSKTEQYDLNNPNSFFGFYYDDCHATKSCKQQWSAKDIVILTDGTCSSTCTLFVEMMTAIGVRTVVVGGVPQTGPMQTASGSRGARGYNSGLLDADALEAASTDYILDTGMYVNFLGLTLRDQVRKDSTVPLEFVYQPANCRIFWTLDSVHDYSKLWHTTYNAIWNDTSVCVEGSVNAQAPVVDTQPVTLKTTTAALINKGITVHDSDDTPLDAPPAAFRFCDTQVNGQFQKAGNKCRNTGECTEIVFPCSKTQSTSRFVCISTCTVKNTDTCTGTCQPDEDATANGETAAFNSDVKIGVQAQQGFCLPPTRSQKACKLYNSPGATVPT</sequence>
<dbReference type="InterPro" id="IPR052766">
    <property type="entry name" value="S41A_metabolite_peptidase"/>
</dbReference>
<keyword evidence="1" id="KW-0732">Signal</keyword>
<dbReference type="Pfam" id="PF23658">
    <property type="entry name" value="PDZ_CPAF_rel"/>
    <property type="match status" value="1"/>
</dbReference>
<keyword evidence="4" id="KW-1185">Reference proteome</keyword>
<dbReference type="GO" id="GO:0008236">
    <property type="term" value="F:serine-type peptidase activity"/>
    <property type="evidence" value="ECO:0007669"/>
    <property type="project" value="InterPro"/>
</dbReference>
<evidence type="ECO:0000259" key="2">
    <source>
        <dbReference type="Pfam" id="PF23658"/>
    </source>
</evidence>
<evidence type="ECO:0000256" key="1">
    <source>
        <dbReference type="SAM" id="SignalP"/>
    </source>
</evidence>
<reference evidence="3 4" key="1">
    <citation type="journal article" date="2016" name="Sci. Rep.">
        <title>Peltaster fructicola genome reveals evolution from an invasive phytopathogen to an ectophytic parasite.</title>
        <authorList>
            <person name="Xu C."/>
            <person name="Chen H."/>
            <person name="Gleason M.L."/>
            <person name="Xu J.R."/>
            <person name="Liu H."/>
            <person name="Zhang R."/>
            <person name="Sun G."/>
        </authorList>
    </citation>
    <scope>NUCLEOTIDE SEQUENCE [LARGE SCALE GENOMIC DNA]</scope>
    <source>
        <strain evidence="3 4">LNHT1506</strain>
    </source>
</reference>
<feature type="chain" id="PRO_5026339136" description="CPAF-like PDZ domain-containing protein" evidence="1">
    <location>
        <begin position="20"/>
        <end position="822"/>
    </location>
</feature>
<dbReference type="InterPro" id="IPR056186">
    <property type="entry name" value="PDZ_CPAF-rel"/>
</dbReference>
<proteinExistence type="predicted"/>